<proteinExistence type="predicted"/>
<dbReference type="EMBL" id="JAQQXS010000011">
    <property type="protein sequence ID" value="MDC8786089.1"/>
    <property type="molecule type" value="Genomic_DNA"/>
</dbReference>
<protein>
    <submittedName>
        <fullName evidence="1">Uncharacterized protein</fullName>
    </submittedName>
</protein>
<name>A0ABT5KT42_9BURK</name>
<gene>
    <name evidence="1" type="ORF">PRZ01_12895</name>
</gene>
<accession>A0ABT5KT42</accession>
<evidence type="ECO:0000313" key="1">
    <source>
        <dbReference type="EMBL" id="MDC8786089.1"/>
    </source>
</evidence>
<keyword evidence="2" id="KW-1185">Reference proteome</keyword>
<sequence length="158" mass="17176">MLLLALQACTPDQVGSNSVSLGTPMKQGAQMKALMNLTVVSYHDREIFDVLINGKYAGLGSGMRSEPLSGYGTQIGVPMTFGPQTITWRLDGPEGMARNGETVVSKNTPIFESIPKGHNTLTVYVYPDDTTELVTSKDTVEDSARGLAIIRERRRAKQ</sequence>
<comment type="caution">
    <text evidence="1">The sequence shown here is derived from an EMBL/GenBank/DDBJ whole genome shotgun (WGS) entry which is preliminary data.</text>
</comment>
<evidence type="ECO:0000313" key="2">
    <source>
        <dbReference type="Proteomes" id="UP001219862"/>
    </source>
</evidence>
<dbReference type="RefSeq" id="WP_273597204.1">
    <property type="nucleotide sequence ID" value="NZ_JAQQXS010000011.1"/>
</dbReference>
<reference evidence="1 2" key="1">
    <citation type="submission" date="2022-10" db="EMBL/GenBank/DDBJ databases">
        <title>paucibacter sp. hw8 Genome sequencing.</title>
        <authorList>
            <person name="Park S."/>
        </authorList>
    </citation>
    <scope>NUCLEOTIDE SEQUENCE [LARGE SCALE GENOMIC DNA]</scope>
    <source>
        <strain evidence="2">hw8</strain>
    </source>
</reference>
<organism evidence="1 2">
    <name type="scientific">Roseateles koreensis</name>
    <dbReference type="NCBI Taxonomy" id="2987526"/>
    <lineage>
        <taxon>Bacteria</taxon>
        <taxon>Pseudomonadati</taxon>
        <taxon>Pseudomonadota</taxon>
        <taxon>Betaproteobacteria</taxon>
        <taxon>Burkholderiales</taxon>
        <taxon>Sphaerotilaceae</taxon>
        <taxon>Roseateles</taxon>
    </lineage>
</organism>
<dbReference type="Proteomes" id="UP001219862">
    <property type="component" value="Unassembled WGS sequence"/>
</dbReference>